<evidence type="ECO:0000256" key="4">
    <source>
        <dbReference type="ARBA" id="ARBA00022989"/>
    </source>
</evidence>
<feature type="transmembrane region" description="Helical" evidence="6">
    <location>
        <begin position="179"/>
        <end position="199"/>
    </location>
</feature>
<dbReference type="EMBL" id="PJEO01000052">
    <property type="protein sequence ID" value="PKQ44092.1"/>
    <property type="molecule type" value="Genomic_DNA"/>
</dbReference>
<protein>
    <submittedName>
        <fullName evidence="7">Sugar isomerase</fullName>
    </submittedName>
</protein>
<gene>
    <name evidence="7" type="ORF">CSW08_14925</name>
</gene>
<accession>A0A2N3HGS1</accession>
<keyword evidence="8" id="KW-1185">Reference proteome</keyword>
<comment type="subcellular location">
    <subcellularLocation>
        <location evidence="1">Cell membrane</location>
        <topology evidence="1">Multi-pass membrane protein</topology>
    </subcellularLocation>
</comment>
<dbReference type="Pfam" id="PF01554">
    <property type="entry name" value="MatE"/>
    <property type="match status" value="1"/>
</dbReference>
<keyword evidence="5 6" id="KW-0472">Membrane</keyword>
<dbReference type="GO" id="GO:0015297">
    <property type="term" value="F:antiporter activity"/>
    <property type="evidence" value="ECO:0007669"/>
    <property type="project" value="InterPro"/>
</dbReference>
<dbReference type="PANTHER" id="PTHR30250:SF11">
    <property type="entry name" value="O-ANTIGEN TRANSPORTER-RELATED"/>
    <property type="match status" value="1"/>
</dbReference>
<evidence type="ECO:0000256" key="3">
    <source>
        <dbReference type="ARBA" id="ARBA00022692"/>
    </source>
</evidence>
<sequence>MGTIVSQSIKNTLTTYLGFLVGGINVLFLFTNFMSDTYFGLVTFIFSTANIMMPLMAFGVHNTIIKFYSSYKTRQSQNSFLLFMLILPLSMVVSVGLLGHLFYYSIRIWLTETNVIIEDYIWLIYISGVAFAYFEVFYAWSKVHMQSVFGNFMKELFHRVGTTLLLILLYVEYITIEEFIYAVVGVYIVRVFIMMLYAFNIKLPVLRFARFNGVGAILKYTSLIVIAGSVANVILEVDKFMLGYYIDIENVAYYGVAIYIASVIGVPLLAMEQIVNPITAKLLNDKNIDELKSLYKKSSLSLFVISGLIFLLIVLNVNELYHLIPEKYNGGLWIVILISISKLTDNLLGNNNAILFNSDYYFIALLLGVFLMVSMVYLNILFIPKYGIEGAAYATFIAVLLYNISKICFVRHSFKMMPFTINTIKVFVLISVSFGVFYFWDFPFHPILNIGLKSVMVFVTYAYFVYNFKLSNDVSLLVDKIVGYLK</sequence>
<proteinExistence type="predicted"/>
<feature type="transmembrane region" description="Helical" evidence="6">
    <location>
        <begin position="251"/>
        <end position="271"/>
    </location>
</feature>
<dbReference type="GO" id="GO:0042910">
    <property type="term" value="F:xenobiotic transmembrane transporter activity"/>
    <property type="evidence" value="ECO:0007669"/>
    <property type="project" value="InterPro"/>
</dbReference>
<feature type="transmembrane region" description="Helical" evidence="6">
    <location>
        <begin position="300"/>
        <end position="318"/>
    </location>
</feature>
<feature type="transmembrane region" description="Helical" evidence="6">
    <location>
        <begin position="122"/>
        <end position="140"/>
    </location>
</feature>
<keyword evidence="2" id="KW-1003">Cell membrane</keyword>
<feature type="transmembrane region" description="Helical" evidence="6">
    <location>
        <begin position="12"/>
        <end position="31"/>
    </location>
</feature>
<evidence type="ECO:0000256" key="6">
    <source>
        <dbReference type="SAM" id="Phobius"/>
    </source>
</evidence>
<feature type="transmembrane region" description="Helical" evidence="6">
    <location>
        <begin position="390"/>
        <end position="409"/>
    </location>
</feature>
<dbReference type="GO" id="GO:0016853">
    <property type="term" value="F:isomerase activity"/>
    <property type="evidence" value="ECO:0007669"/>
    <property type="project" value="UniProtKB-KW"/>
</dbReference>
<keyword evidence="3 6" id="KW-0812">Transmembrane</keyword>
<dbReference type="AlphaFoldDB" id="A0A2N3HGS1"/>
<dbReference type="PANTHER" id="PTHR30250">
    <property type="entry name" value="PST FAMILY PREDICTED COLANIC ACID TRANSPORTER"/>
    <property type="match status" value="1"/>
</dbReference>
<dbReference type="InterPro" id="IPR050833">
    <property type="entry name" value="Poly_Biosynth_Transport"/>
</dbReference>
<dbReference type="Proteomes" id="UP000233435">
    <property type="component" value="Unassembled WGS sequence"/>
</dbReference>
<comment type="caution">
    <text evidence="7">The sequence shown here is derived from an EMBL/GenBank/DDBJ whole genome shotgun (WGS) entry which is preliminary data.</text>
</comment>
<feature type="transmembrane region" description="Helical" evidence="6">
    <location>
        <begin position="156"/>
        <end position="173"/>
    </location>
</feature>
<feature type="transmembrane region" description="Helical" evidence="6">
    <location>
        <begin position="37"/>
        <end position="60"/>
    </location>
</feature>
<feature type="transmembrane region" description="Helical" evidence="6">
    <location>
        <begin position="80"/>
        <end position="102"/>
    </location>
</feature>
<dbReference type="RefSeq" id="WP_106660673.1">
    <property type="nucleotide sequence ID" value="NZ_PJEO01000052.1"/>
</dbReference>
<organism evidence="7 8">
    <name type="scientific">Confluentibacter flavum</name>
    <dbReference type="NCBI Taxonomy" id="1909700"/>
    <lineage>
        <taxon>Bacteria</taxon>
        <taxon>Pseudomonadati</taxon>
        <taxon>Bacteroidota</taxon>
        <taxon>Flavobacteriia</taxon>
        <taxon>Flavobacteriales</taxon>
        <taxon>Flavobacteriaceae</taxon>
        <taxon>Confluentibacter</taxon>
    </lineage>
</organism>
<evidence type="ECO:0000313" key="8">
    <source>
        <dbReference type="Proteomes" id="UP000233435"/>
    </source>
</evidence>
<feature type="transmembrane region" description="Helical" evidence="6">
    <location>
        <begin position="330"/>
        <end position="348"/>
    </location>
</feature>
<keyword evidence="7" id="KW-0413">Isomerase</keyword>
<feature type="transmembrane region" description="Helical" evidence="6">
    <location>
        <begin position="446"/>
        <end position="466"/>
    </location>
</feature>
<feature type="transmembrane region" description="Helical" evidence="6">
    <location>
        <begin position="211"/>
        <end position="231"/>
    </location>
</feature>
<reference evidence="7 8" key="1">
    <citation type="submission" date="2017-12" db="EMBL/GenBank/DDBJ databases">
        <title>Confluentibacter flavum sp. nov., isolated from the saline lake.</title>
        <authorList>
            <person name="Yu L."/>
        </authorList>
    </citation>
    <scope>NUCLEOTIDE SEQUENCE [LARGE SCALE GENOMIC DNA]</scope>
    <source>
        <strain evidence="7 8">3B</strain>
    </source>
</reference>
<evidence type="ECO:0000256" key="2">
    <source>
        <dbReference type="ARBA" id="ARBA00022475"/>
    </source>
</evidence>
<dbReference type="OrthoDB" id="88014at2"/>
<evidence type="ECO:0000313" key="7">
    <source>
        <dbReference type="EMBL" id="PKQ44092.1"/>
    </source>
</evidence>
<name>A0A2N3HGS1_9FLAO</name>
<evidence type="ECO:0000256" key="5">
    <source>
        <dbReference type="ARBA" id="ARBA00023136"/>
    </source>
</evidence>
<evidence type="ECO:0000256" key="1">
    <source>
        <dbReference type="ARBA" id="ARBA00004651"/>
    </source>
</evidence>
<dbReference type="InterPro" id="IPR002528">
    <property type="entry name" value="MATE_fam"/>
</dbReference>
<feature type="transmembrane region" description="Helical" evidence="6">
    <location>
        <begin position="360"/>
        <end position="384"/>
    </location>
</feature>
<dbReference type="GO" id="GO:0005886">
    <property type="term" value="C:plasma membrane"/>
    <property type="evidence" value="ECO:0007669"/>
    <property type="project" value="UniProtKB-SubCell"/>
</dbReference>
<feature type="transmembrane region" description="Helical" evidence="6">
    <location>
        <begin position="421"/>
        <end position="440"/>
    </location>
</feature>
<keyword evidence="4 6" id="KW-1133">Transmembrane helix</keyword>